<name>A0A4U1JEM5_9BACT</name>
<organism evidence="2 3">
    <name type="scientific">Polyangium fumosum</name>
    <dbReference type="NCBI Taxonomy" id="889272"/>
    <lineage>
        <taxon>Bacteria</taxon>
        <taxon>Pseudomonadati</taxon>
        <taxon>Myxococcota</taxon>
        <taxon>Polyangia</taxon>
        <taxon>Polyangiales</taxon>
        <taxon>Polyangiaceae</taxon>
        <taxon>Polyangium</taxon>
    </lineage>
</organism>
<feature type="region of interest" description="Disordered" evidence="1">
    <location>
        <begin position="1"/>
        <end position="33"/>
    </location>
</feature>
<reference evidence="2 3" key="1">
    <citation type="submission" date="2019-04" db="EMBL/GenBank/DDBJ databases">
        <authorList>
            <person name="Li Y."/>
            <person name="Wang J."/>
        </authorList>
    </citation>
    <scope>NUCLEOTIDE SEQUENCE [LARGE SCALE GENOMIC DNA]</scope>
    <source>
        <strain evidence="2 3">DSM 14668</strain>
    </source>
</reference>
<keyword evidence="3" id="KW-1185">Reference proteome</keyword>
<accession>A0A4U1JEM5</accession>
<evidence type="ECO:0000313" key="3">
    <source>
        <dbReference type="Proteomes" id="UP000309215"/>
    </source>
</evidence>
<dbReference type="OrthoDB" id="9959723at2"/>
<comment type="caution">
    <text evidence="2">The sequence shown here is derived from an EMBL/GenBank/DDBJ whole genome shotgun (WGS) entry which is preliminary data.</text>
</comment>
<evidence type="ECO:0000313" key="2">
    <source>
        <dbReference type="EMBL" id="TKD07970.1"/>
    </source>
</evidence>
<protein>
    <submittedName>
        <fullName evidence="2">Uncharacterized protein</fullName>
    </submittedName>
</protein>
<gene>
    <name evidence="2" type="ORF">E8A74_16970</name>
</gene>
<dbReference type="Proteomes" id="UP000309215">
    <property type="component" value="Unassembled WGS sequence"/>
</dbReference>
<evidence type="ECO:0000256" key="1">
    <source>
        <dbReference type="SAM" id="MobiDB-lite"/>
    </source>
</evidence>
<dbReference type="RefSeq" id="WP_136930057.1">
    <property type="nucleotide sequence ID" value="NZ_SSMQ01000015.1"/>
</dbReference>
<proteinExistence type="predicted"/>
<sequence>MNDAELTAIDGQSSVVEPEPRNGTVRATAQTEPKAPTVELRSWQQIIDLYGGAGGYQLLAQCGKTFRYTPKSEKLYFSCPARKPYGKRRSKP</sequence>
<dbReference type="EMBL" id="SSMQ01000015">
    <property type="protein sequence ID" value="TKD07970.1"/>
    <property type="molecule type" value="Genomic_DNA"/>
</dbReference>
<dbReference type="AlphaFoldDB" id="A0A4U1JEM5"/>